<evidence type="ECO:0000256" key="7">
    <source>
        <dbReference type="ARBA" id="ARBA00023136"/>
    </source>
</evidence>
<name>A0ABQ5QSC8_9ACTN</name>
<organism evidence="10 11">
    <name type="scientific">Phytohabitans aurantiacus</name>
    <dbReference type="NCBI Taxonomy" id="3016789"/>
    <lineage>
        <taxon>Bacteria</taxon>
        <taxon>Bacillati</taxon>
        <taxon>Actinomycetota</taxon>
        <taxon>Actinomycetes</taxon>
        <taxon>Micromonosporales</taxon>
        <taxon>Micromonosporaceae</taxon>
    </lineage>
</organism>
<proteinExistence type="predicted"/>
<feature type="domain" description="Pycsar effector protein" evidence="9">
    <location>
        <begin position="2"/>
        <end position="148"/>
    </location>
</feature>
<dbReference type="Proteomes" id="UP001144280">
    <property type="component" value="Unassembled WGS sequence"/>
</dbReference>
<evidence type="ECO:0000256" key="1">
    <source>
        <dbReference type="ARBA" id="ARBA00004236"/>
    </source>
</evidence>
<protein>
    <recommendedName>
        <fullName evidence="9">Pycsar effector protein domain-containing protein</fullName>
    </recommendedName>
</protein>
<keyword evidence="11" id="KW-1185">Reference proteome</keyword>
<evidence type="ECO:0000313" key="10">
    <source>
        <dbReference type="EMBL" id="GLH96781.1"/>
    </source>
</evidence>
<evidence type="ECO:0000259" key="9">
    <source>
        <dbReference type="Pfam" id="PF18967"/>
    </source>
</evidence>
<dbReference type="InterPro" id="IPR043760">
    <property type="entry name" value="PycTM_dom"/>
</dbReference>
<evidence type="ECO:0000256" key="4">
    <source>
        <dbReference type="ARBA" id="ARBA00022741"/>
    </source>
</evidence>
<dbReference type="RefSeq" id="WP_281894059.1">
    <property type="nucleotide sequence ID" value="NZ_BSDI01000007.1"/>
</dbReference>
<keyword evidence="2" id="KW-1003">Cell membrane</keyword>
<evidence type="ECO:0000256" key="2">
    <source>
        <dbReference type="ARBA" id="ARBA00022475"/>
    </source>
</evidence>
<keyword evidence="5 8" id="KW-1133">Transmembrane helix</keyword>
<reference evidence="10" key="1">
    <citation type="submission" date="2022-12" db="EMBL/GenBank/DDBJ databases">
        <title>New Phytohabitans aurantiacus sp. RD004123 nov., an actinomycete isolated from soil.</title>
        <authorList>
            <person name="Triningsih D.W."/>
            <person name="Harunari E."/>
            <person name="Igarashi Y."/>
        </authorList>
    </citation>
    <scope>NUCLEOTIDE SEQUENCE</scope>
    <source>
        <strain evidence="10">RD004123</strain>
    </source>
</reference>
<keyword evidence="4" id="KW-0547">Nucleotide-binding</keyword>
<comment type="subcellular location">
    <subcellularLocation>
        <location evidence="1">Cell membrane</location>
    </subcellularLocation>
</comment>
<dbReference type="Pfam" id="PF18967">
    <property type="entry name" value="PycTM"/>
    <property type="match status" value="1"/>
</dbReference>
<accession>A0ABQ5QSC8</accession>
<dbReference type="EMBL" id="BSDI01000007">
    <property type="protein sequence ID" value="GLH96781.1"/>
    <property type="molecule type" value="Genomic_DNA"/>
</dbReference>
<sequence length="156" mass="16686">MAEFGQWIRSADSKAAALAAIQGLLLTALTDRLTSVAKTLPPNTFVAWAILLALAGFVGSMIFAFICLLGAQLPRLTSPAERASRIAFPTVARVGTAPVRMEETEQRIHAWRQATTLAGIATAKYRWLRHAVIASAFTVGAFLALLGLTATQVPPR</sequence>
<evidence type="ECO:0000256" key="3">
    <source>
        <dbReference type="ARBA" id="ARBA00022692"/>
    </source>
</evidence>
<comment type="caution">
    <text evidence="10">The sequence shown here is derived from an EMBL/GenBank/DDBJ whole genome shotgun (WGS) entry which is preliminary data.</text>
</comment>
<feature type="transmembrane region" description="Helical" evidence="8">
    <location>
        <begin position="131"/>
        <end position="150"/>
    </location>
</feature>
<keyword evidence="7 8" id="KW-0472">Membrane</keyword>
<feature type="transmembrane region" description="Helical" evidence="8">
    <location>
        <begin position="46"/>
        <end position="69"/>
    </location>
</feature>
<evidence type="ECO:0000256" key="5">
    <source>
        <dbReference type="ARBA" id="ARBA00022989"/>
    </source>
</evidence>
<evidence type="ECO:0000256" key="6">
    <source>
        <dbReference type="ARBA" id="ARBA00023118"/>
    </source>
</evidence>
<keyword evidence="3 8" id="KW-0812">Transmembrane</keyword>
<evidence type="ECO:0000256" key="8">
    <source>
        <dbReference type="SAM" id="Phobius"/>
    </source>
</evidence>
<evidence type="ECO:0000313" key="11">
    <source>
        <dbReference type="Proteomes" id="UP001144280"/>
    </source>
</evidence>
<gene>
    <name evidence="10" type="ORF">Pa4123_20550</name>
</gene>
<keyword evidence="6" id="KW-0051">Antiviral defense</keyword>